<feature type="compositionally biased region" description="Polar residues" evidence="1">
    <location>
        <begin position="1"/>
        <end position="12"/>
    </location>
</feature>
<organism evidence="2 3">
    <name type="scientific">Pyronema omphalodes (strain CBS 100304)</name>
    <name type="common">Pyronema confluens</name>
    <dbReference type="NCBI Taxonomy" id="1076935"/>
    <lineage>
        <taxon>Eukaryota</taxon>
        <taxon>Fungi</taxon>
        <taxon>Dikarya</taxon>
        <taxon>Ascomycota</taxon>
        <taxon>Pezizomycotina</taxon>
        <taxon>Pezizomycetes</taxon>
        <taxon>Pezizales</taxon>
        <taxon>Pyronemataceae</taxon>
        <taxon>Pyronema</taxon>
    </lineage>
</organism>
<proteinExistence type="predicted"/>
<dbReference type="Proteomes" id="UP000018144">
    <property type="component" value="Unassembled WGS sequence"/>
</dbReference>
<dbReference type="EMBL" id="HF935428">
    <property type="protein sequence ID" value="CCX30222.1"/>
    <property type="molecule type" value="Genomic_DNA"/>
</dbReference>
<accession>U4LFA1</accession>
<keyword evidence="3" id="KW-1185">Reference proteome</keyword>
<sequence>MTRSISTASSVYSRCFSPPHPRQTETPPTPLGFFSLENSNIEHPFQFPSSKHRTTEVGNDYDSGYGRSYPASPTFASPKFSEYYACNGNPWNENPWEDIHTESCKLEIPLVAPRVPRPVVQKGKTTKPRFLIDGTRAPPSKNCIPWLANWDYSYRQLDTYEANRNVEHLSNGWCYPEEQDSECEIEEWEETQQEEISAKNTGSDRSESALIHGPKMTLARRWMKAANLTPRRPSLESSLPPPLELAKAKDWELRRHLRNRPKPRTGEEVFREVVLQMDWTHLPISEQDLGLTSASCLAVADRICHMLSEPSDLDRLSGDAIFDAVHASVKRLVASRPGFDFVSRYNYEYDERIPDMKFNLGRYVDFKGFPFGINDEVVGQRVWVNPGWTDVGLSDAARKTLGPEWWIDRSTGKVRPSRIGRRRKGDDLRS</sequence>
<dbReference type="OrthoDB" id="10308346at2759"/>
<dbReference type="AlphaFoldDB" id="U4LFA1"/>
<name>U4LFA1_PYROM</name>
<reference evidence="2 3" key="1">
    <citation type="journal article" date="2013" name="PLoS Genet.">
        <title>The genome and development-dependent transcriptomes of Pyronema confluens: a window into fungal evolution.</title>
        <authorList>
            <person name="Traeger S."/>
            <person name="Altegoer F."/>
            <person name="Freitag M."/>
            <person name="Gabaldon T."/>
            <person name="Kempken F."/>
            <person name="Kumar A."/>
            <person name="Marcet-Houben M."/>
            <person name="Poggeler S."/>
            <person name="Stajich J.E."/>
            <person name="Nowrousian M."/>
        </authorList>
    </citation>
    <scope>NUCLEOTIDE SEQUENCE [LARGE SCALE GENOMIC DNA]</scope>
    <source>
        <strain evidence="3">CBS 100304</strain>
        <tissue evidence="2">Vegetative mycelium</tissue>
    </source>
</reference>
<evidence type="ECO:0000313" key="2">
    <source>
        <dbReference type="EMBL" id="CCX30222.1"/>
    </source>
</evidence>
<feature type="region of interest" description="Disordered" evidence="1">
    <location>
        <begin position="1"/>
        <end position="31"/>
    </location>
</feature>
<gene>
    <name evidence="2" type="ORF">PCON_08324</name>
</gene>
<evidence type="ECO:0000256" key="1">
    <source>
        <dbReference type="SAM" id="MobiDB-lite"/>
    </source>
</evidence>
<protein>
    <submittedName>
        <fullName evidence="2">Uncharacterized protein</fullName>
    </submittedName>
</protein>
<evidence type="ECO:0000313" key="3">
    <source>
        <dbReference type="Proteomes" id="UP000018144"/>
    </source>
</evidence>